<dbReference type="Proteomes" id="UP000077266">
    <property type="component" value="Unassembled WGS sequence"/>
</dbReference>
<evidence type="ECO:0000313" key="1">
    <source>
        <dbReference type="EMBL" id="KZV97164.1"/>
    </source>
</evidence>
<dbReference type="InParanoid" id="A0A165L0E3"/>
<organism evidence="1 2">
    <name type="scientific">Exidia glandulosa HHB12029</name>
    <dbReference type="NCBI Taxonomy" id="1314781"/>
    <lineage>
        <taxon>Eukaryota</taxon>
        <taxon>Fungi</taxon>
        <taxon>Dikarya</taxon>
        <taxon>Basidiomycota</taxon>
        <taxon>Agaricomycotina</taxon>
        <taxon>Agaricomycetes</taxon>
        <taxon>Auriculariales</taxon>
        <taxon>Exidiaceae</taxon>
        <taxon>Exidia</taxon>
    </lineage>
</organism>
<keyword evidence="2" id="KW-1185">Reference proteome</keyword>
<reference evidence="1 2" key="1">
    <citation type="journal article" date="2016" name="Mol. Biol. Evol.">
        <title>Comparative Genomics of Early-Diverging Mushroom-Forming Fungi Provides Insights into the Origins of Lignocellulose Decay Capabilities.</title>
        <authorList>
            <person name="Nagy L.G."/>
            <person name="Riley R."/>
            <person name="Tritt A."/>
            <person name="Adam C."/>
            <person name="Daum C."/>
            <person name="Floudas D."/>
            <person name="Sun H."/>
            <person name="Yadav J.S."/>
            <person name="Pangilinan J."/>
            <person name="Larsson K.H."/>
            <person name="Matsuura K."/>
            <person name="Barry K."/>
            <person name="Labutti K."/>
            <person name="Kuo R."/>
            <person name="Ohm R.A."/>
            <person name="Bhattacharya S.S."/>
            <person name="Shirouzu T."/>
            <person name="Yoshinaga Y."/>
            <person name="Martin F.M."/>
            <person name="Grigoriev I.V."/>
            <person name="Hibbett D.S."/>
        </authorList>
    </citation>
    <scope>NUCLEOTIDE SEQUENCE [LARGE SCALE GENOMIC DNA]</scope>
    <source>
        <strain evidence="1 2">HHB12029</strain>
    </source>
</reference>
<proteinExistence type="predicted"/>
<gene>
    <name evidence="1" type="ORF">EXIGLDRAFT_764619</name>
</gene>
<dbReference type="EMBL" id="KV425933">
    <property type="protein sequence ID" value="KZV97164.1"/>
    <property type="molecule type" value="Genomic_DNA"/>
</dbReference>
<evidence type="ECO:0000313" key="2">
    <source>
        <dbReference type="Proteomes" id="UP000077266"/>
    </source>
</evidence>
<name>A0A165L0E3_EXIGL</name>
<accession>A0A165L0E3</accession>
<sequence>MRFPSRGKRRSFSTYLFSLCGFHAKTPRPDGFSYDVENVSLRTLRAADRTVRARPLLPFPFPPIHNHSMHDHFTM</sequence>
<dbReference type="AlphaFoldDB" id="A0A165L0E3"/>
<protein>
    <submittedName>
        <fullName evidence="1">Uncharacterized protein</fullName>
    </submittedName>
</protein>